<keyword evidence="2" id="KW-1185">Reference proteome</keyword>
<dbReference type="EMBL" id="JACRYL010000001">
    <property type="protein sequence ID" value="MBC6108992.1"/>
    <property type="molecule type" value="Genomic_DNA"/>
</dbReference>
<proteinExistence type="predicted"/>
<evidence type="ECO:0000313" key="1">
    <source>
        <dbReference type="EMBL" id="MBC6108992.1"/>
    </source>
</evidence>
<gene>
    <name evidence="1" type="ORF">H7U22_01020</name>
</gene>
<sequence length="1336" mass="148759">MEPTTLCILTFPQSYKNGRLTFNIVIIPRNLNPLLPLKDGLAAFADAQLQFKSMVINSLDGLPLTGSISSNPVITLENPVVSTRNTWEALKKQMELSDGMKIDDIETKKDAQRAGADVNRYKERSIRKYLPESYRSAFNFVRAKTKYALSGDEYSCAVKNKNNDNTDRNTQRNTLSWGKVVAFCLRNPALAEKVGLIYKASIELNPDEKLFEQGGWLYTELASGSDFDSTAKMKYAARIPALKGLTERVLFSAVQFPVADAIDNLGYDEILRDAMVYDDGFAKIVHSNQPINQDLLQEKDNSNPPLKDIGIRLGWDDEQIAIWYNRQMLQKEEQSGATIDAPLGVFGYRLDVRKLGEDKWLSQNSLVVQQTTALDGGAIPISVVGDILEPGTEVHPAAHGDSEGEGFWLPMYFSSWAGKAVSIADKDAEDINMLTADQMIAPRPEIQNSINNIPKRVAHPYLANPEYVLPLVYGEDYEFRVRLMDISGGGPKAEDKALNGGERPIAHQHFKRYIAAGAMNIVTMKDRYNALPTGSVLKDTSILQNILDENNPILKIKRPLLGYPAVVFTGKYSNAVDQLKAILGNLTGDQVGVDIGLADPDVEFFKIRVEVKGLEMDNGRSENGREPYFLLFEKEFQIDKAENDYDQEFVLRIVHQDINVIDLTSGFGSGGAKNELVLPTSRHLRLTFIPLIKNTDNDYADSGIAEGKKLVMTSYQPSLNEVGLLSKIDTGYKAIYLQPEHPVDQHKVKGFGNILELNFINSSTPIELSRLADAFNLVAHNLTLEGEKGTRVQFGCSNLMRHSLAPDASSLTFSSLGELFNHWIIGVDFTLLRDWSWDGLKRQSITISRGWKANRGGKIGDVIEIGTINVSDTASMNSLQDADRQYSRLIFMDAFDPKQTFDDFPSGAVLTYFIKVNFEEGVNGETGSDAWNGIIELPVTIIPKQIPKLISAGIALSPYIADAEKYASTEFRQRFLWLEMDREPDDEKDTYFARVLSNAPDPLLCSINEKLLKYDPVDPELNINDEKIRIILAGGHDDNAGMGAMQQMIRGEDESGKSSFYMLPLPPGLHADSDELFGFFSYEIRLGHKKGFWTTAQGRYGRPLRANGVQHPAPALTCTVIRRKTGLLARKANGLRVENNLENVLRRAPRRGGLELEETILTRAVRNEIVITAPFATAVLNGENVSANPPQTSMWYMLYTQVRQADGKSYRNLLIDSGNMPYAPPKRKILDQAVSLQPIQEGTKSGRAILKVEDIQARLLEMGLPAESSLSVLCVEMFPLDNQWSIDLRRQRLENIAGERGEEAELLNPLTTGLGSYRIYRTSALVAVSDVCCDDC</sequence>
<reference evidence="1 2" key="1">
    <citation type="submission" date="2020-08" db="EMBL/GenBank/DDBJ databases">
        <authorList>
            <person name="Sun Q."/>
            <person name="Inoue M."/>
        </authorList>
    </citation>
    <scope>NUCLEOTIDE SEQUENCE [LARGE SCALE GENOMIC DNA]</scope>
    <source>
        <strain evidence="1 2">CCM 8938</strain>
    </source>
</reference>
<evidence type="ECO:0000313" key="2">
    <source>
        <dbReference type="Proteomes" id="UP000652755"/>
    </source>
</evidence>
<name>A0ABR7KLP4_9SPHI</name>
<accession>A0ABR7KLP4</accession>
<dbReference type="Proteomes" id="UP000652755">
    <property type="component" value="Unassembled WGS sequence"/>
</dbReference>
<comment type="caution">
    <text evidence="1">The sequence shown here is derived from an EMBL/GenBank/DDBJ whole genome shotgun (WGS) entry which is preliminary data.</text>
</comment>
<evidence type="ECO:0008006" key="3">
    <source>
        <dbReference type="Google" id="ProtNLM"/>
    </source>
</evidence>
<organism evidence="1 2">
    <name type="scientific">Pedobacter fastidiosus</name>
    <dbReference type="NCBI Taxonomy" id="2765361"/>
    <lineage>
        <taxon>Bacteria</taxon>
        <taxon>Pseudomonadati</taxon>
        <taxon>Bacteroidota</taxon>
        <taxon>Sphingobacteriia</taxon>
        <taxon>Sphingobacteriales</taxon>
        <taxon>Sphingobacteriaceae</taxon>
        <taxon>Pedobacter</taxon>
    </lineage>
</organism>
<dbReference type="RefSeq" id="WP_187069480.1">
    <property type="nucleotide sequence ID" value="NZ_JACRYL010000001.1"/>
</dbReference>
<protein>
    <recommendedName>
        <fullName evidence="3">Baseplate J-like protein</fullName>
    </recommendedName>
</protein>